<evidence type="ECO:0000256" key="7">
    <source>
        <dbReference type="RuleBase" id="RU363032"/>
    </source>
</evidence>
<keyword evidence="4 7" id="KW-0812">Transmembrane</keyword>
<dbReference type="Proteomes" id="UP001500540">
    <property type="component" value="Unassembled WGS sequence"/>
</dbReference>
<dbReference type="InterPro" id="IPR000515">
    <property type="entry name" value="MetI-like"/>
</dbReference>
<comment type="subcellular location">
    <subcellularLocation>
        <location evidence="1 7">Cell membrane</location>
        <topology evidence="1 7">Multi-pass membrane protein</topology>
    </subcellularLocation>
</comment>
<protein>
    <submittedName>
        <fullName evidence="10">Carbohydrate ABC transporter permease</fullName>
    </submittedName>
</protein>
<reference evidence="11" key="1">
    <citation type="journal article" date="2019" name="Int. J. Syst. Evol. Microbiol.">
        <title>The Global Catalogue of Microorganisms (GCM) 10K type strain sequencing project: providing services to taxonomists for standard genome sequencing and annotation.</title>
        <authorList>
            <consortium name="The Broad Institute Genomics Platform"/>
            <consortium name="The Broad Institute Genome Sequencing Center for Infectious Disease"/>
            <person name="Wu L."/>
            <person name="Ma J."/>
        </authorList>
    </citation>
    <scope>NUCLEOTIDE SEQUENCE [LARGE SCALE GENOMIC DNA]</scope>
    <source>
        <strain evidence="11">JCM 16950</strain>
    </source>
</reference>
<dbReference type="PANTHER" id="PTHR43744:SF12">
    <property type="entry name" value="ABC TRANSPORTER PERMEASE PROTEIN MG189-RELATED"/>
    <property type="match status" value="1"/>
</dbReference>
<dbReference type="Gene3D" id="1.10.3720.10">
    <property type="entry name" value="MetI-like"/>
    <property type="match status" value="1"/>
</dbReference>
<feature type="transmembrane region" description="Helical" evidence="7">
    <location>
        <begin position="128"/>
        <end position="149"/>
    </location>
</feature>
<dbReference type="SUPFAM" id="SSF161098">
    <property type="entry name" value="MetI-like"/>
    <property type="match status" value="1"/>
</dbReference>
<evidence type="ECO:0000256" key="1">
    <source>
        <dbReference type="ARBA" id="ARBA00004651"/>
    </source>
</evidence>
<evidence type="ECO:0000256" key="3">
    <source>
        <dbReference type="ARBA" id="ARBA00022475"/>
    </source>
</evidence>
<feature type="transmembrane region" description="Helical" evidence="7">
    <location>
        <begin position="262"/>
        <end position="283"/>
    </location>
</feature>
<comment type="similarity">
    <text evidence="7">Belongs to the binding-protein-dependent transport system permease family.</text>
</comment>
<feature type="transmembrane region" description="Helical" evidence="7">
    <location>
        <begin position="161"/>
        <end position="184"/>
    </location>
</feature>
<keyword evidence="6 7" id="KW-0472">Membrane</keyword>
<evidence type="ECO:0000256" key="4">
    <source>
        <dbReference type="ARBA" id="ARBA00022692"/>
    </source>
</evidence>
<dbReference type="Pfam" id="PF00528">
    <property type="entry name" value="BPD_transp_1"/>
    <property type="match status" value="1"/>
</dbReference>
<evidence type="ECO:0000256" key="6">
    <source>
        <dbReference type="ARBA" id="ARBA00023136"/>
    </source>
</evidence>
<evidence type="ECO:0000256" key="2">
    <source>
        <dbReference type="ARBA" id="ARBA00022448"/>
    </source>
</evidence>
<dbReference type="CDD" id="cd06261">
    <property type="entry name" value="TM_PBP2"/>
    <property type="match status" value="1"/>
</dbReference>
<gene>
    <name evidence="10" type="ORF">GCM10022240_03620</name>
</gene>
<dbReference type="PROSITE" id="PS50928">
    <property type="entry name" value="ABC_TM1"/>
    <property type="match status" value="1"/>
</dbReference>
<feature type="transmembrane region" description="Helical" evidence="7">
    <location>
        <begin position="89"/>
        <end position="116"/>
    </location>
</feature>
<accession>A0ABP7G7S7</accession>
<keyword evidence="11" id="KW-1185">Reference proteome</keyword>
<organism evidence="10 11">
    <name type="scientific">Microbacterium kribbense</name>
    <dbReference type="NCBI Taxonomy" id="433645"/>
    <lineage>
        <taxon>Bacteria</taxon>
        <taxon>Bacillati</taxon>
        <taxon>Actinomycetota</taxon>
        <taxon>Actinomycetes</taxon>
        <taxon>Micrococcales</taxon>
        <taxon>Microbacteriaceae</taxon>
        <taxon>Microbacterium</taxon>
    </lineage>
</organism>
<evidence type="ECO:0000313" key="11">
    <source>
        <dbReference type="Proteomes" id="UP001500540"/>
    </source>
</evidence>
<evidence type="ECO:0000259" key="9">
    <source>
        <dbReference type="PROSITE" id="PS50928"/>
    </source>
</evidence>
<dbReference type="EMBL" id="BAABAF010000001">
    <property type="protein sequence ID" value="GAA3753953.1"/>
    <property type="molecule type" value="Genomic_DNA"/>
</dbReference>
<name>A0ABP7G7S7_9MICO</name>
<dbReference type="InterPro" id="IPR035906">
    <property type="entry name" value="MetI-like_sf"/>
</dbReference>
<feature type="region of interest" description="Disordered" evidence="8">
    <location>
        <begin position="1"/>
        <end position="21"/>
    </location>
</feature>
<feature type="compositionally biased region" description="Basic residues" evidence="8">
    <location>
        <begin position="1"/>
        <end position="10"/>
    </location>
</feature>
<evidence type="ECO:0000313" key="10">
    <source>
        <dbReference type="EMBL" id="GAA3753953.1"/>
    </source>
</evidence>
<feature type="domain" description="ABC transmembrane type-1" evidence="9">
    <location>
        <begin position="93"/>
        <end position="283"/>
    </location>
</feature>
<evidence type="ECO:0000256" key="5">
    <source>
        <dbReference type="ARBA" id="ARBA00022989"/>
    </source>
</evidence>
<keyword evidence="5 7" id="KW-1133">Transmembrane helix</keyword>
<dbReference type="RefSeq" id="WP_344779905.1">
    <property type="nucleotide sequence ID" value="NZ_BAABAF010000001.1"/>
</dbReference>
<keyword evidence="3" id="KW-1003">Cell membrane</keyword>
<dbReference type="PANTHER" id="PTHR43744">
    <property type="entry name" value="ABC TRANSPORTER PERMEASE PROTEIN MG189-RELATED-RELATED"/>
    <property type="match status" value="1"/>
</dbReference>
<sequence>MSRHGSRSRHPITADSRTPQELREAAEQRIARVLIGLGLGVMIVIQLVPFYITLTTALKHKTDLSSQWVPPTQGFAWDNFTAAIAQGHILVAIGNSAIVTVVGTVLVCVLSALAAYPLARRLSKANAAISFGFIGLMMVPPLSILVPLYSMMASFHGLNTYWGIILVMVAGNIPISVFLYTAFIRSLPTSIEEVATVDGARMWQVLLHIVVPMLKPVTATVVILTSVNIWNEFALSGFFLTSPDRRTIAPAIASFFGGQSDLGAAAAASLLSVIPVLLVYLLLQKYFIKGMVAGAVK</sequence>
<feature type="transmembrane region" description="Helical" evidence="7">
    <location>
        <begin position="205"/>
        <end position="230"/>
    </location>
</feature>
<proteinExistence type="inferred from homology"/>
<evidence type="ECO:0000256" key="8">
    <source>
        <dbReference type="SAM" id="MobiDB-lite"/>
    </source>
</evidence>
<comment type="caution">
    <text evidence="10">The sequence shown here is derived from an EMBL/GenBank/DDBJ whole genome shotgun (WGS) entry which is preliminary data.</text>
</comment>
<keyword evidence="2 7" id="KW-0813">Transport</keyword>
<feature type="transmembrane region" description="Helical" evidence="7">
    <location>
        <begin position="33"/>
        <end position="52"/>
    </location>
</feature>